<evidence type="ECO:0000256" key="2">
    <source>
        <dbReference type="ARBA" id="ARBA00004123"/>
    </source>
</evidence>
<dbReference type="OrthoDB" id="784298at2759"/>
<dbReference type="Proteomes" id="UP000604825">
    <property type="component" value="Unassembled WGS sequence"/>
</dbReference>
<dbReference type="GO" id="GO:0016787">
    <property type="term" value="F:hydrolase activity"/>
    <property type="evidence" value="ECO:0007669"/>
    <property type="project" value="UniProtKB-KW"/>
</dbReference>
<keyword evidence="5" id="KW-0479">Metal-binding</keyword>
<dbReference type="PANTHER" id="PTHR22930:SF251">
    <property type="entry name" value="DDE TNP4 DOMAIN-CONTAINING PROTEIN"/>
    <property type="match status" value="1"/>
</dbReference>
<comment type="caution">
    <text evidence="9">The sequence shown here is derived from an EMBL/GenBank/DDBJ whole genome shotgun (WGS) entry which is preliminary data.</text>
</comment>
<evidence type="ECO:0000313" key="10">
    <source>
        <dbReference type="Proteomes" id="UP000604825"/>
    </source>
</evidence>
<comment type="cofactor">
    <cofactor evidence="1">
        <name>a divalent metal cation</name>
        <dbReference type="ChEBI" id="CHEBI:60240"/>
    </cofactor>
</comment>
<evidence type="ECO:0000256" key="4">
    <source>
        <dbReference type="ARBA" id="ARBA00022722"/>
    </source>
</evidence>
<evidence type="ECO:0000259" key="8">
    <source>
        <dbReference type="Pfam" id="PF13359"/>
    </source>
</evidence>
<dbReference type="InterPro" id="IPR027806">
    <property type="entry name" value="HARBI1_dom"/>
</dbReference>
<evidence type="ECO:0000256" key="5">
    <source>
        <dbReference type="ARBA" id="ARBA00022723"/>
    </source>
</evidence>
<sequence length="313" mass="36103">MHVRIRRVDAEVPPQLATEFSLRNLMSTWNPQFEPFLDEEQRPLYDGPKMDQSPLLDPRYDEKHRARRIEQGEVLNVLRPMTHESATTMVYDERYTPLLKRIWMWERIPVGRPHKIEHPQAWFPTGDPVIGPTVAHLYERACGALDGTHIKVIVKAEDRESYTNRHGYTSQNVVATCDFDMRFTYVGSGTEGRYYLVDSGYALSPGYLPPYPRNECGDPEEVFNYHHSKLRTVIEQTFGAVKAKWQMLKCVPHYSGIKQSQIILALYALHNYVHELEGKKKAVTYNEPRGLGPLNQVALMALTDSTDMDQVQL</sequence>
<dbReference type="GO" id="GO:0046872">
    <property type="term" value="F:metal ion binding"/>
    <property type="evidence" value="ECO:0007669"/>
    <property type="project" value="UniProtKB-KW"/>
</dbReference>
<evidence type="ECO:0000256" key="7">
    <source>
        <dbReference type="ARBA" id="ARBA00023242"/>
    </source>
</evidence>
<evidence type="ECO:0000256" key="6">
    <source>
        <dbReference type="ARBA" id="ARBA00022801"/>
    </source>
</evidence>
<accession>A0A811QM70</accession>
<evidence type="ECO:0000313" key="9">
    <source>
        <dbReference type="EMBL" id="CAD6258731.1"/>
    </source>
</evidence>
<evidence type="ECO:0000256" key="3">
    <source>
        <dbReference type="ARBA" id="ARBA00006958"/>
    </source>
</evidence>
<organism evidence="9 10">
    <name type="scientific">Miscanthus lutarioriparius</name>
    <dbReference type="NCBI Taxonomy" id="422564"/>
    <lineage>
        <taxon>Eukaryota</taxon>
        <taxon>Viridiplantae</taxon>
        <taxon>Streptophyta</taxon>
        <taxon>Embryophyta</taxon>
        <taxon>Tracheophyta</taxon>
        <taxon>Spermatophyta</taxon>
        <taxon>Magnoliopsida</taxon>
        <taxon>Liliopsida</taxon>
        <taxon>Poales</taxon>
        <taxon>Poaceae</taxon>
        <taxon>PACMAD clade</taxon>
        <taxon>Panicoideae</taxon>
        <taxon>Andropogonodae</taxon>
        <taxon>Andropogoneae</taxon>
        <taxon>Saccharinae</taxon>
        <taxon>Miscanthus</taxon>
    </lineage>
</organism>
<keyword evidence="4" id="KW-0540">Nuclease</keyword>
<dbReference type="GO" id="GO:0005634">
    <property type="term" value="C:nucleus"/>
    <property type="evidence" value="ECO:0007669"/>
    <property type="project" value="UniProtKB-SubCell"/>
</dbReference>
<dbReference type="PANTHER" id="PTHR22930">
    <property type="match status" value="1"/>
</dbReference>
<dbReference type="EMBL" id="CAJGYO010000010">
    <property type="protein sequence ID" value="CAD6258731.1"/>
    <property type="molecule type" value="Genomic_DNA"/>
</dbReference>
<name>A0A811QM70_9POAL</name>
<reference evidence="9" key="1">
    <citation type="submission" date="2020-10" db="EMBL/GenBank/DDBJ databases">
        <authorList>
            <person name="Han B."/>
            <person name="Lu T."/>
            <person name="Zhao Q."/>
            <person name="Huang X."/>
            <person name="Zhao Y."/>
        </authorList>
    </citation>
    <scope>NUCLEOTIDE SEQUENCE</scope>
</reference>
<dbReference type="Pfam" id="PF13359">
    <property type="entry name" value="DDE_Tnp_4"/>
    <property type="match status" value="1"/>
</dbReference>
<feature type="domain" description="DDE Tnp4" evidence="8">
    <location>
        <begin position="191"/>
        <end position="271"/>
    </location>
</feature>
<dbReference type="InterPro" id="IPR045249">
    <property type="entry name" value="HARBI1-like"/>
</dbReference>
<comment type="similarity">
    <text evidence="3">Belongs to the HARBI1 family.</text>
</comment>
<dbReference type="AlphaFoldDB" id="A0A811QM70"/>
<dbReference type="GO" id="GO:0004518">
    <property type="term" value="F:nuclease activity"/>
    <property type="evidence" value="ECO:0007669"/>
    <property type="project" value="UniProtKB-KW"/>
</dbReference>
<protein>
    <recommendedName>
        <fullName evidence="8">DDE Tnp4 domain-containing protein</fullName>
    </recommendedName>
</protein>
<keyword evidence="10" id="KW-1185">Reference proteome</keyword>
<keyword evidence="6" id="KW-0378">Hydrolase</keyword>
<comment type="subcellular location">
    <subcellularLocation>
        <location evidence="2">Nucleus</location>
    </subcellularLocation>
</comment>
<gene>
    <name evidence="9" type="ORF">NCGR_LOCUS42198</name>
</gene>
<evidence type="ECO:0000256" key="1">
    <source>
        <dbReference type="ARBA" id="ARBA00001968"/>
    </source>
</evidence>
<proteinExistence type="inferred from homology"/>
<keyword evidence="7" id="KW-0539">Nucleus</keyword>